<reference evidence="10 11" key="1">
    <citation type="journal article" date="2015" name="Stand. Genomic Sci.">
        <title>Genomic Encyclopedia of Bacterial and Archaeal Type Strains, Phase III: the genomes of soil and plant-associated and newly described type strains.</title>
        <authorList>
            <person name="Whitman W.B."/>
            <person name="Woyke T."/>
            <person name="Klenk H.P."/>
            <person name="Zhou Y."/>
            <person name="Lilburn T.G."/>
            <person name="Beck B.J."/>
            <person name="De Vos P."/>
            <person name="Vandamme P."/>
            <person name="Eisen J.A."/>
            <person name="Garrity G."/>
            <person name="Hugenholtz P."/>
            <person name="Kyrpides N.C."/>
        </authorList>
    </citation>
    <scope>NUCLEOTIDE SEQUENCE [LARGE SCALE GENOMIC DNA]</scope>
    <source>
        <strain evidence="10 11">CGMCC 1.10685</strain>
    </source>
</reference>
<feature type="transmembrane region" description="Helical" evidence="8">
    <location>
        <begin position="52"/>
        <end position="76"/>
    </location>
</feature>
<evidence type="ECO:0000313" key="11">
    <source>
        <dbReference type="Proteomes" id="UP000315112"/>
    </source>
</evidence>
<keyword evidence="5 8" id="KW-0812">Transmembrane</keyword>
<feature type="transmembrane region" description="Helical" evidence="8">
    <location>
        <begin position="163"/>
        <end position="185"/>
    </location>
</feature>
<evidence type="ECO:0000256" key="7">
    <source>
        <dbReference type="ARBA" id="ARBA00023136"/>
    </source>
</evidence>
<dbReference type="OrthoDB" id="9776706at2"/>
<evidence type="ECO:0000256" key="8">
    <source>
        <dbReference type="RuleBase" id="RU362101"/>
    </source>
</evidence>
<organism evidence="10 11">
    <name type="scientific">Pseudoduganella flava</name>
    <dbReference type="NCBI Taxonomy" id="871742"/>
    <lineage>
        <taxon>Bacteria</taxon>
        <taxon>Pseudomonadati</taxon>
        <taxon>Pseudomonadota</taxon>
        <taxon>Betaproteobacteria</taxon>
        <taxon>Burkholderiales</taxon>
        <taxon>Oxalobacteraceae</taxon>
        <taxon>Telluria group</taxon>
        <taxon>Pseudoduganella</taxon>
    </lineage>
</organism>
<comment type="subcellular location">
    <subcellularLocation>
        <location evidence="8">Cell membrane</location>
        <topology evidence="8">Multi-pass membrane protein</topology>
    </subcellularLocation>
    <subcellularLocation>
        <location evidence="1">Endomembrane system</location>
        <topology evidence="1">Multi-pass membrane protein</topology>
    </subcellularLocation>
</comment>
<dbReference type="AlphaFoldDB" id="A0A562Q186"/>
<dbReference type="EMBL" id="VLKW01000002">
    <property type="protein sequence ID" value="TWI50403.1"/>
    <property type="molecule type" value="Genomic_DNA"/>
</dbReference>
<evidence type="ECO:0000313" key="12">
    <source>
        <dbReference type="Proteomes" id="UP000437862"/>
    </source>
</evidence>
<feature type="transmembrane region" description="Helical" evidence="8">
    <location>
        <begin position="127"/>
        <end position="151"/>
    </location>
</feature>
<gene>
    <name evidence="9" type="ORF">GO485_02825</name>
    <name evidence="10" type="ORF">IP92_01632</name>
</gene>
<dbReference type="PANTHER" id="PTHR31611">
    <property type="entry name" value="HIGH-AFFINITY NICKEL TRANSPORT PROTEIN NIC1"/>
    <property type="match status" value="1"/>
</dbReference>
<feature type="transmembrane region" description="Helical" evidence="8">
    <location>
        <begin position="205"/>
        <end position="225"/>
    </location>
</feature>
<reference evidence="9 12" key="3">
    <citation type="submission" date="2019-12" db="EMBL/GenBank/DDBJ databases">
        <title>Draft Genome Sequences of Six Type Strains of the Genus Massilia.</title>
        <authorList>
            <person name="Miess H."/>
            <person name="Frediansyah A."/>
            <person name="Goeker M."/>
            <person name="Gross H."/>
        </authorList>
    </citation>
    <scope>NUCLEOTIDE SEQUENCE [LARGE SCALE GENOMIC DNA]</scope>
    <source>
        <strain evidence="9 12">DSM 26639</strain>
    </source>
</reference>
<dbReference type="GO" id="GO:0015099">
    <property type="term" value="F:nickel cation transmembrane transporter activity"/>
    <property type="evidence" value="ECO:0007669"/>
    <property type="project" value="UniProtKB-UniRule"/>
</dbReference>
<proteinExistence type="inferred from homology"/>
<evidence type="ECO:0000256" key="3">
    <source>
        <dbReference type="ARBA" id="ARBA00022448"/>
    </source>
</evidence>
<dbReference type="RefSeq" id="WP_145874006.1">
    <property type="nucleotide sequence ID" value="NZ_CP046904.1"/>
</dbReference>
<evidence type="ECO:0000256" key="6">
    <source>
        <dbReference type="ARBA" id="ARBA00022989"/>
    </source>
</evidence>
<feature type="transmembrane region" description="Helical" evidence="8">
    <location>
        <begin position="237"/>
        <end position="259"/>
    </location>
</feature>
<sequence length="267" mass="27806">MQHTVDAVLPGLTLALVMGLRHGLAPDHLAVVDALTARAAAQRPRHAPWMGAMFACGHALVVLAIVAAASLTSSWVAPYQALVRWIDYAPPVFLLVLAALNARQLLRPVEQGAGRPALERWLPRMATLRAAAMTGALFAIGFESALQAIAWGYAAGAAGSPGAALLVAAVFTAGMAITDGIDGMIASRMLATGSPERMRRFRRRLGLPIVALCVASAAVMLVELWCPACGLDEGTHQAFGGAIVAATLVAYGCALRAAVRERRTVAG</sequence>
<evidence type="ECO:0000256" key="4">
    <source>
        <dbReference type="ARBA" id="ARBA00022596"/>
    </source>
</evidence>
<keyword evidence="4" id="KW-0533">Nickel</keyword>
<keyword evidence="6 8" id="KW-1133">Transmembrane helix</keyword>
<name>A0A562Q186_9BURK</name>
<evidence type="ECO:0000313" key="10">
    <source>
        <dbReference type="EMBL" id="TWI50403.1"/>
    </source>
</evidence>
<dbReference type="InterPro" id="IPR004688">
    <property type="entry name" value="Ni/Co_transpt"/>
</dbReference>
<dbReference type="GO" id="GO:0012505">
    <property type="term" value="C:endomembrane system"/>
    <property type="evidence" value="ECO:0007669"/>
    <property type="project" value="UniProtKB-SubCell"/>
</dbReference>
<dbReference type="GO" id="GO:0005886">
    <property type="term" value="C:plasma membrane"/>
    <property type="evidence" value="ECO:0007669"/>
    <property type="project" value="UniProtKB-SubCell"/>
</dbReference>
<dbReference type="PANTHER" id="PTHR31611:SF0">
    <property type="entry name" value="HIGH-AFFINITY NICKEL TRANSPORT PROTEIN NIC1"/>
    <property type="match status" value="1"/>
</dbReference>
<dbReference type="EMBL" id="CP046904">
    <property type="protein sequence ID" value="QGZ38084.1"/>
    <property type="molecule type" value="Genomic_DNA"/>
</dbReference>
<evidence type="ECO:0000313" key="9">
    <source>
        <dbReference type="EMBL" id="QGZ38084.1"/>
    </source>
</evidence>
<accession>A0A562Q186</accession>
<keyword evidence="7 8" id="KW-0472">Membrane</keyword>
<evidence type="ECO:0000256" key="1">
    <source>
        <dbReference type="ARBA" id="ARBA00004127"/>
    </source>
</evidence>
<dbReference type="Proteomes" id="UP000437862">
    <property type="component" value="Chromosome"/>
</dbReference>
<reference evidence="10" key="2">
    <citation type="submission" date="2019-07" db="EMBL/GenBank/DDBJ databases">
        <authorList>
            <person name="Whitman W."/>
            <person name="Huntemann M."/>
            <person name="Clum A."/>
            <person name="Pillay M."/>
            <person name="Palaniappan K."/>
            <person name="Varghese N."/>
            <person name="Mikhailova N."/>
            <person name="Stamatis D."/>
            <person name="Reddy T."/>
            <person name="Daum C."/>
            <person name="Shapiro N."/>
            <person name="Ivanova N."/>
            <person name="Kyrpides N."/>
            <person name="Woyke T."/>
        </authorList>
    </citation>
    <scope>NUCLEOTIDE SEQUENCE</scope>
    <source>
        <strain evidence="10">CGMCC 1.10685</strain>
    </source>
</reference>
<keyword evidence="3 8" id="KW-0813">Transport</keyword>
<feature type="transmembrane region" description="Helical" evidence="8">
    <location>
        <begin position="88"/>
        <end position="106"/>
    </location>
</feature>
<dbReference type="Pfam" id="PF03824">
    <property type="entry name" value="NicO"/>
    <property type="match status" value="1"/>
</dbReference>
<protein>
    <recommendedName>
        <fullName evidence="8">Nickel/cobalt efflux system</fullName>
    </recommendedName>
</protein>
<keyword evidence="12" id="KW-1185">Reference proteome</keyword>
<dbReference type="Proteomes" id="UP000315112">
    <property type="component" value="Unassembled WGS sequence"/>
</dbReference>
<dbReference type="InterPro" id="IPR011541">
    <property type="entry name" value="Ni/Co_transpt_high_affinity"/>
</dbReference>
<evidence type="ECO:0000256" key="5">
    <source>
        <dbReference type="ARBA" id="ARBA00022692"/>
    </source>
</evidence>
<evidence type="ECO:0000256" key="2">
    <source>
        <dbReference type="ARBA" id="ARBA00010892"/>
    </source>
</evidence>
<comment type="similarity">
    <text evidence="2 8">Belongs to the NiCoT transporter (TC 2.A.52) family.</text>
</comment>